<protein>
    <submittedName>
        <fullName evidence="2">Sulfite reductase-associated electron transfer protein DsrJ</fullName>
    </submittedName>
</protein>
<dbReference type="KEGG" id="dpr:Despr_0297"/>
<proteinExistence type="predicted"/>
<dbReference type="AlphaFoldDB" id="A0A7U4DMZ5"/>
<accession>A0A7U4DMZ5</accession>
<keyword evidence="1" id="KW-1133">Transmembrane helix</keyword>
<evidence type="ECO:0000256" key="1">
    <source>
        <dbReference type="SAM" id="Phobius"/>
    </source>
</evidence>
<dbReference type="NCBIfam" id="NF038038">
    <property type="entry name" value="cytoc_DsrJ"/>
    <property type="match status" value="1"/>
</dbReference>
<dbReference type="InterPro" id="IPR036280">
    <property type="entry name" value="Multihaem_cyt_sf"/>
</dbReference>
<keyword evidence="1" id="KW-0812">Transmembrane</keyword>
<keyword evidence="3" id="KW-1185">Reference proteome</keyword>
<organism evidence="2 3">
    <name type="scientific">Desulfobulbus propionicus (strain ATCC 33891 / DSM 2032 / VKM B-1956 / 1pr3)</name>
    <dbReference type="NCBI Taxonomy" id="577650"/>
    <lineage>
        <taxon>Bacteria</taxon>
        <taxon>Pseudomonadati</taxon>
        <taxon>Thermodesulfobacteriota</taxon>
        <taxon>Desulfobulbia</taxon>
        <taxon>Desulfobulbales</taxon>
        <taxon>Desulfobulbaceae</taxon>
        <taxon>Desulfobulbus</taxon>
    </lineage>
</organism>
<sequence length="123" mass="14032">MYDSGKIIPGLIIFVLIITIPIWYNRGTAGSVPKPVLPKDAKTCVLPAAEIRAEHMKLLNVWRDDVLRDGKRETFELEGKQYQKSLMLTCMKCHTSKKQFCDTCHTYASVTPYCWDCHLAPVE</sequence>
<evidence type="ECO:0000313" key="3">
    <source>
        <dbReference type="Proteomes" id="UP000006365"/>
    </source>
</evidence>
<dbReference type="SUPFAM" id="SSF48695">
    <property type="entry name" value="Multiheme cytochromes"/>
    <property type="match status" value="1"/>
</dbReference>
<reference evidence="2 3" key="1">
    <citation type="journal article" date="2011" name="Stand. Genomic Sci.">
        <title>Complete genome sequence of Desulfobulbus propionicus type strain (1pr3).</title>
        <authorList>
            <person name="Pagani I."/>
            <person name="Lapidus A."/>
            <person name="Nolan M."/>
            <person name="Lucas S."/>
            <person name="Hammon N."/>
            <person name="Deshpande S."/>
            <person name="Cheng J.F."/>
            <person name="Chertkov O."/>
            <person name="Davenport K."/>
            <person name="Tapia R."/>
            <person name="Han C."/>
            <person name="Goodwin L."/>
            <person name="Pitluck S."/>
            <person name="Liolios K."/>
            <person name="Mavromatis K."/>
            <person name="Ivanova N."/>
            <person name="Mikhailova N."/>
            <person name="Pati A."/>
            <person name="Chen A."/>
            <person name="Palaniappan K."/>
            <person name="Land M."/>
            <person name="Hauser L."/>
            <person name="Chang Y.J."/>
            <person name="Jeffries C.D."/>
            <person name="Detter J.C."/>
            <person name="Brambilla E."/>
            <person name="Kannan K.P."/>
            <person name="Djao O.D."/>
            <person name="Rohde M."/>
            <person name="Pukall R."/>
            <person name="Spring S."/>
            <person name="Goker M."/>
            <person name="Sikorski J."/>
            <person name="Woyke T."/>
            <person name="Bristow J."/>
            <person name="Eisen J.A."/>
            <person name="Markowitz V."/>
            <person name="Hugenholtz P."/>
            <person name="Kyrpides N.C."/>
            <person name="Klenk H.P."/>
        </authorList>
    </citation>
    <scope>NUCLEOTIDE SEQUENCE [LARGE SCALE GENOMIC DNA]</scope>
    <source>
        <strain evidence="3">ATCC 33891 / DSM 2032 / 1pr3</strain>
    </source>
</reference>
<dbReference type="EMBL" id="CP002364">
    <property type="protein sequence ID" value="ADW16481.1"/>
    <property type="molecule type" value="Genomic_DNA"/>
</dbReference>
<dbReference type="InterPro" id="IPR047668">
    <property type="entry name" value="DsrJ"/>
</dbReference>
<gene>
    <name evidence="2" type="ordered locus">Despr_0297</name>
</gene>
<keyword evidence="1" id="KW-0472">Membrane</keyword>
<name>A0A7U4DMZ5_DESPD</name>
<evidence type="ECO:0000313" key="2">
    <source>
        <dbReference type="EMBL" id="ADW16481.1"/>
    </source>
</evidence>
<dbReference type="Proteomes" id="UP000006365">
    <property type="component" value="Chromosome"/>
</dbReference>
<feature type="transmembrane region" description="Helical" evidence="1">
    <location>
        <begin position="7"/>
        <end position="24"/>
    </location>
</feature>
<dbReference type="RefSeq" id="WP_015723029.1">
    <property type="nucleotide sequence ID" value="NC_014972.1"/>
</dbReference>